<proteinExistence type="predicted"/>
<gene>
    <name evidence="1" type="ORF">J1N35_000903</name>
</gene>
<dbReference type="AlphaFoldDB" id="A0A9D4AJ40"/>
<accession>A0A9D4AJ40</accession>
<sequence length="253" mass="27543">MKMNTKTKTNTMATVGTEMSKRMGVKAMMMGIMAMMKFIESHLRLGTEILFVSIVHHYAAHILPNNKINIWIRSIVRAIIIRSQDSGFAGINSGSKNSATSKPLALHCQIGSWFDSSSSTTFSSSLASYSSAVSSSSPTTSSLVASSSSSAPLFFPSSKGFDISCWFPSKGVGTVVDTIGLLDGVRLFQWSKGDAPFGLTTIAVIKQPINNYNYCCTDLSLTSTSIETFALPLRVFLWPPRCQPLDKNERLKN</sequence>
<protein>
    <submittedName>
        <fullName evidence="1">Uncharacterized protein</fullName>
    </submittedName>
</protein>
<keyword evidence="2" id="KW-1185">Reference proteome</keyword>
<reference evidence="1 2" key="1">
    <citation type="journal article" date="2021" name="Plant Biotechnol. J.">
        <title>Multi-omics assisted identification of the key and species-specific regulatory components of drought-tolerant mechanisms in Gossypium stocksii.</title>
        <authorList>
            <person name="Yu D."/>
            <person name="Ke L."/>
            <person name="Zhang D."/>
            <person name="Wu Y."/>
            <person name="Sun Y."/>
            <person name="Mei J."/>
            <person name="Sun J."/>
            <person name="Sun Y."/>
        </authorList>
    </citation>
    <scope>NUCLEOTIDE SEQUENCE [LARGE SCALE GENOMIC DNA]</scope>
    <source>
        <strain evidence="2">cv. E1</strain>
        <tissue evidence="1">Leaf</tissue>
    </source>
</reference>
<dbReference type="Proteomes" id="UP000828251">
    <property type="component" value="Unassembled WGS sequence"/>
</dbReference>
<comment type="caution">
    <text evidence="1">The sequence shown here is derived from an EMBL/GenBank/DDBJ whole genome shotgun (WGS) entry which is preliminary data.</text>
</comment>
<organism evidence="1 2">
    <name type="scientific">Gossypium stocksii</name>
    <dbReference type="NCBI Taxonomy" id="47602"/>
    <lineage>
        <taxon>Eukaryota</taxon>
        <taxon>Viridiplantae</taxon>
        <taxon>Streptophyta</taxon>
        <taxon>Embryophyta</taxon>
        <taxon>Tracheophyta</taxon>
        <taxon>Spermatophyta</taxon>
        <taxon>Magnoliopsida</taxon>
        <taxon>eudicotyledons</taxon>
        <taxon>Gunneridae</taxon>
        <taxon>Pentapetalae</taxon>
        <taxon>rosids</taxon>
        <taxon>malvids</taxon>
        <taxon>Malvales</taxon>
        <taxon>Malvaceae</taxon>
        <taxon>Malvoideae</taxon>
        <taxon>Gossypium</taxon>
    </lineage>
</organism>
<evidence type="ECO:0000313" key="1">
    <source>
        <dbReference type="EMBL" id="KAH1129525.1"/>
    </source>
</evidence>
<evidence type="ECO:0000313" key="2">
    <source>
        <dbReference type="Proteomes" id="UP000828251"/>
    </source>
</evidence>
<dbReference type="EMBL" id="JAIQCV010000001">
    <property type="protein sequence ID" value="KAH1129525.1"/>
    <property type="molecule type" value="Genomic_DNA"/>
</dbReference>
<name>A0A9D4AJ40_9ROSI</name>